<dbReference type="Pfam" id="PF03372">
    <property type="entry name" value="Exo_endo_phos"/>
    <property type="match status" value="1"/>
</dbReference>
<dbReference type="EMBL" id="CABITT030000002">
    <property type="protein sequence ID" value="VVA93934.1"/>
    <property type="molecule type" value="Genomic_DNA"/>
</dbReference>
<dbReference type="AlphaFoldDB" id="A0A565AYK2"/>
<evidence type="ECO:0000256" key="1">
    <source>
        <dbReference type="SAM" id="MobiDB-lite"/>
    </source>
</evidence>
<accession>A0A565AYK2</accession>
<dbReference type="PANTHER" id="PTHR33710:SF77">
    <property type="entry name" value="DNASE I-LIKE SUPERFAMILY PROTEIN"/>
    <property type="match status" value="1"/>
</dbReference>
<dbReference type="GO" id="GO:0003824">
    <property type="term" value="F:catalytic activity"/>
    <property type="evidence" value="ECO:0007669"/>
    <property type="project" value="InterPro"/>
</dbReference>
<feature type="domain" description="Endonuclease/exonuclease/phosphatase" evidence="2">
    <location>
        <begin position="101"/>
        <end position="305"/>
    </location>
</feature>
<dbReference type="InterPro" id="IPR036691">
    <property type="entry name" value="Endo/exonu/phosph_ase_sf"/>
</dbReference>
<sequence length="411" mass="46279">MKNKLKKVVQESLAQTFVKKPLPDPHLSDSGPSTSDPKVLSPGQTGKGVPPADGKETPELISPLIQAVKVSENGSNVKVVEDESGINDPDKQQSFRRWWLKYKPTFGCLGETHVLEPNARRIIASILRGWRMEPNYEYSHIGKLWVVWDPAISLIVYNKSLQQITCGVEIPGISTSFTTTFTYASNIKAERRDLWKELQVIATNRYLVGSPWLVTGDFNQTLTASDHSLREEFDGLSAGSREFQHCLNVTGLFDLPYTGPVFTWWNHRRATPIAEKLDRILGNDQWLLSFPEAHASFEAPLFSDHAACCIRIPDSATTPKRPFKFNLHLLQHPDFLSIVEEAWRGFEVEGSPMKQVSRKLKLLKRILKELDHSAYSNIQKRTAETLAQLQQSQNAMLSDPSRGGRESSFGP</sequence>
<dbReference type="InterPro" id="IPR005135">
    <property type="entry name" value="Endo/exonuclease/phosphatase"/>
</dbReference>
<feature type="region of interest" description="Disordered" evidence="1">
    <location>
        <begin position="391"/>
        <end position="411"/>
    </location>
</feature>
<dbReference type="OrthoDB" id="1112214at2759"/>
<dbReference type="Gene3D" id="3.60.10.10">
    <property type="entry name" value="Endonuclease/exonuclease/phosphatase"/>
    <property type="match status" value="1"/>
</dbReference>
<comment type="caution">
    <text evidence="3">The sequence shown here is derived from an EMBL/GenBank/DDBJ whole genome shotgun (WGS) entry which is preliminary data.</text>
</comment>
<dbReference type="Proteomes" id="UP000489600">
    <property type="component" value="Unassembled WGS sequence"/>
</dbReference>
<protein>
    <recommendedName>
        <fullName evidence="2">Endonuclease/exonuclease/phosphatase domain-containing protein</fullName>
    </recommendedName>
</protein>
<feature type="region of interest" description="Disordered" evidence="1">
    <location>
        <begin position="15"/>
        <end position="56"/>
    </location>
</feature>
<evidence type="ECO:0000313" key="3">
    <source>
        <dbReference type="EMBL" id="VVA93934.1"/>
    </source>
</evidence>
<keyword evidence="4" id="KW-1185">Reference proteome</keyword>
<evidence type="ECO:0000313" key="4">
    <source>
        <dbReference type="Proteomes" id="UP000489600"/>
    </source>
</evidence>
<reference evidence="3" key="1">
    <citation type="submission" date="2019-07" db="EMBL/GenBank/DDBJ databases">
        <authorList>
            <person name="Dittberner H."/>
        </authorList>
    </citation>
    <scope>NUCLEOTIDE SEQUENCE [LARGE SCALE GENOMIC DNA]</scope>
</reference>
<dbReference type="PANTHER" id="PTHR33710">
    <property type="entry name" value="BNAC02G09200D PROTEIN"/>
    <property type="match status" value="1"/>
</dbReference>
<name>A0A565AYK2_9BRAS</name>
<dbReference type="SUPFAM" id="SSF56219">
    <property type="entry name" value="DNase I-like"/>
    <property type="match status" value="1"/>
</dbReference>
<organism evidence="3 4">
    <name type="scientific">Arabis nemorensis</name>
    <dbReference type="NCBI Taxonomy" id="586526"/>
    <lineage>
        <taxon>Eukaryota</taxon>
        <taxon>Viridiplantae</taxon>
        <taxon>Streptophyta</taxon>
        <taxon>Embryophyta</taxon>
        <taxon>Tracheophyta</taxon>
        <taxon>Spermatophyta</taxon>
        <taxon>Magnoliopsida</taxon>
        <taxon>eudicotyledons</taxon>
        <taxon>Gunneridae</taxon>
        <taxon>Pentapetalae</taxon>
        <taxon>rosids</taxon>
        <taxon>malvids</taxon>
        <taxon>Brassicales</taxon>
        <taxon>Brassicaceae</taxon>
        <taxon>Arabideae</taxon>
        <taxon>Arabis</taxon>
    </lineage>
</organism>
<gene>
    <name evidence="3" type="ORF">ANE_LOCUS4379</name>
</gene>
<evidence type="ECO:0000259" key="2">
    <source>
        <dbReference type="Pfam" id="PF03372"/>
    </source>
</evidence>
<proteinExistence type="predicted"/>